<dbReference type="AlphaFoldDB" id="A0A3N2QAE1"/>
<name>A0A3N2QAE1_SODAK</name>
<organism evidence="1 2">
    <name type="scientific">Sodiomyces alkalinus (strain CBS 110278 / VKM F-3762 / F11)</name>
    <name type="common">Alkaliphilic filamentous fungus</name>
    <dbReference type="NCBI Taxonomy" id="1314773"/>
    <lineage>
        <taxon>Eukaryota</taxon>
        <taxon>Fungi</taxon>
        <taxon>Dikarya</taxon>
        <taxon>Ascomycota</taxon>
        <taxon>Pezizomycotina</taxon>
        <taxon>Sordariomycetes</taxon>
        <taxon>Hypocreomycetidae</taxon>
        <taxon>Glomerellales</taxon>
        <taxon>Plectosphaerellaceae</taxon>
        <taxon>Sodiomyces</taxon>
    </lineage>
</organism>
<dbReference type="GeneID" id="39583845"/>
<sequence length="125" mass="13623">MPFCSHLRYRRASSSQCLCCVSLCVSTSTLLPIHLAASSSPQKKTSQATLLHRERCAFIMRSTQSRVVRTSIAGWLVRGRGGGAAVHCRWGFPPIPSGSSRAPRSTILGRCGCGCGCMQHYWCSF</sequence>
<accession>A0A3N2QAE1</accession>
<dbReference type="RefSeq" id="XP_028471431.1">
    <property type="nucleotide sequence ID" value="XM_028615368.1"/>
</dbReference>
<protein>
    <submittedName>
        <fullName evidence="1">Uncharacterized protein</fullName>
    </submittedName>
</protein>
<proteinExistence type="predicted"/>
<keyword evidence="2" id="KW-1185">Reference proteome</keyword>
<dbReference type="Proteomes" id="UP000272025">
    <property type="component" value="Unassembled WGS sequence"/>
</dbReference>
<reference evidence="1 2" key="1">
    <citation type="journal article" date="2018" name="Mol. Ecol.">
        <title>The obligate alkalophilic soda-lake fungus Sodiomyces alkalinus has shifted to a protein diet.</title>
        <authorList>
            <person name="Grum-Grzhimaylo A.A."/>
            <person name="Falkoski D.L."/>
            <person name="van den Heuvel J."/>
            <person name="Valero-Jimenez C.A."/>
            <person name="Min B."/>
            <person name="Choi I.G."/>
            <person name="Lipzen A."/>
            <person name="Daum C.G."/>
            <person name="Aanen D.K."/>
            <person name="Tsang A."/>
            <person name="Henrissat B."/>
            <person name="Bilanenko E.N."/>
            <person name="de Vries R.P."/>
            <person name="van Kan J.A.L."/>
            <person name="Grigoriev I.V."/>
            <person name="Debets A.J.M."/>
        </authorList>
    </citation>
    <scope>NUCLEOTIDE SEQUENCE [LARGE SCALE GENOMIC DNA]</scope>
    <source>
        <strain evidence="1 2">F11</strain>
    </source>
</reference>
<evidence type="ECO:0000313" key="1">
    <source>
        <dbReference type="EMBL" id="ROT43625.1"/>
    </source>
</evidence>
<evidence type="ECO:0000313" key="2">
    <source>
        <dbReference type="Proteomes" id="UP000272025"/>
    </source>
</evidence>
<gene>
    <name evidence="1" type="ORF">SODALDRAFT_43547</name>
</gene>
<dbReference type="EMBL" id="ML119051">
    <property type="protein sequence ID" value="ROT43625.1"/>
    <property type="molecule type" value="Genomic_DNA"/>
</dbReference>